<reference evidence="2" key="1">
    <citation type="submission" date="2018-10" db="EMBL/GenBank/DDBJ databases">
        <title>Hidden diversity of soil giant viruses.</title>
        <authorList>
            <person name="Schulz F."/>
            <person name="Alteio L."/>
            <person name="Goudeau D."/>
            <person name="Ryan E.M."/>
            <person name="Malmstrom R.R."/>
            <person name="Blanchard J."/>
            <person name="Woyke T."/>
        </authorList>
    </citation>
    <scope>NUCLEOTIDE SEQUENCE</scope>
    <source>
        <strain evidence="2">HYV1</strain>
    </source>
</reference>
<protein>
    <submittedName>
        <fullName evidence="2">Uncharacterized protein</fullName>
    </submittedName>
</protein>
<organism evidence="2">
    <name type="scientific">Hyperionvirus sp</name>
    <dbReference type="NCBI Taxonomy" id="2487770"/>
    <lineage>
        <taxon>Viruses</taxon>
        <taxon>Varidnaviria</taxon>
        <taxon>Bamfordvirae</taxon>
        <taxon>Nucleocytoviricota</taxon>
        <taxon>Megaviricetes</taxon>
        <taxon>Imitervirales</taxon>
        <taxon>Mimiviridae</taxon>
        <taxon>Klosneuvirinae</taxon>
    </lineage>
</organism>
<evidence type="ECO:0000313" key="2">
    <source>
        <dbReference type="EMBL" id="AYV83214.1"/>
    </source>
</evidence>
<dbReference type="EMBL" id="MK072387">
    <property type="protein sequence ID" value="AYV83214.1"/>
    <property type="molecule type" value="Genomic_DNA"/>
</dbReference>
<accession>A0A3G5A9Q5</accession>
<sequence>MSLPEVHHIVGGLDHEIVRFDPEELVVLPPQKTSKENLGSGWVIKHPLPPPTAKRKQKTNVTLN</sequence>
<feature type="region of interest" description="Disordered" evidence="1">
    <location>
        <begin position="36"/>
        <end position="64"/>
    </location>
</feature>
<evidence type="ECO:0000256" key="1">
    <source>
        <dbReference type="SAM" id="MobiDB-lite"/>
    </source>
</evidence>
<proteinExistence type="predicted"/>
<gene>
    <name evidence="2" type="ORF">Hyperionvirus5_20</name>
</gene>
<name>A0A3G5A9Q5_9VIRU</name>